<dbReference type="Gene3D" id="3.40.50.150">
    <property type="entry name" value="Vaccinia Virus protein VP39"/>
    <property type="match status" value="1"/>
</dbReference>
<reference evidence="3" key="1">
    <citation type="journal article" date="2020" name="bioRxiv">
        <title>A rank-normalized archaeal taxonomy based on genome phylogeny resolves widespread incomplete and uneven classifications.</title>
        <authorList>
            <person name="Rinke C."/>
            <person name="Chuvochina M."/>
            <person name="Mussig A.J."/>
            <person name="Chaumeil P.-A."/>
            <person name="Waite D.W."/>
            <person name="Whitman W.B."/>
            <person name="Parks D.H."/>
            <person name="Hugenholtz P."/>
        </authorList>
    </citation>
    <scope>NUCLEOTIDE SEQUENCE [LARGE SCALE GENOMIC DNA]</scope>
</reference>
<dbReference type="EMBL" id="DUFG01000021">
    <property type="protein sequence ID" value="HIH08621.1"/>
    <property type="molecule type" value="Genomic_DNA"/>
</dbReference>
<gene>
    <name evidence="2" type="ORF">HA237_04595</name>
</gene>
<evidence type="ECO:0000259" key="1">
    <source>
        <dbReference type="Pfam" id="PF13847"/>
    </source>
</evidence>
<dbReference type="Proteomes" id="UP000577419">
    <property type="component" value="Unassembled WGS sequence"/>
</dbReference>
<evidence type="ECO:0000313" key="3">
    <source>
        <dbReference type="Proteomes" id="UP000577419"/>
    </source>
</evidence>
<keyword evidence="2" id="KW-0808">Transferase</keyword>
<protein>
    <submittedName>
        <fullName evidence="2">Class I SAM-dependent methyltransferase</fullName>
    </submittedName>
</protein>
<dbReference type="PANTHER" id="PTHR43861">
    <property type="entry name" value="TRANS-ACONITATE 2-METHYLTRANSFERASE-RELATED"/>
    <property type="match status" value="1"/>
</dbReference>
<sequence length="252" mass="28613">MPVFGKSFLFAEQHNFFSRLGFQLYGYPFVGGWLRSVYFRKAISDLKPSRILDAGCGAGEYSFYLAEKFPELQAEACDLFAEAVKKNRETQKKMNLSSIEFFQADIRKQLSRNQYDLIFSIDVLQGIREKEKVFKAFNLALKKGGHLFLHIPFQNTKITVSKKGLPIDVGIKSTVSEGELLQAIKNAGFSIIESRKTFGFFGATAWKSDNFLMQKKAGIMRAAALPFLKFFAYFDTLAENREGKSLMVLARK</sequence>
<dbReference type="InterPro" id="IPR025714">
    <property type="entry name" value="Methyltranfer_dom"/>
</dbReference>
<proteinExistence type="predicted"/>
<keyword evidence="2" id="KW-0489">Methyltransferase</keyword>
<dbReference type="InterPro" id="IPR029063">
    <property type="entry name" value="SAM-dependent_MTases_sf"/>
</dbReference>
<organism evidence="2 3">
    <name type="scientific">Candidatus Iainarchaeum sp</name>
    <dbReference type="NCBI Taxonomy" id="3101447"/>
    <lineage>
        <taxon>Archaea</taxon>
        <taxon>Candidatus Iainarchaeota</taxon>
        <taxon>Candidatus Iainarchaeia</taxon>
        <taxon>Candidatus Iainarchaeales</taxon>
        <taxon>Candidatus Iainarchaeaceae</taxon>
        <taxon>Candidatus Iainarchaeum</taxon>
    </lineage>
</organism>
<accession>A0A7J4ISX6</accession>
<dbReference type="GO" id="GO:0008168">
    <property type="term" value="F:methyltransferase activity"/>
    <property type="evidence" value="ECO:0007669"/>
    <property type="project" value="UniProtKB-KW"/>
</dbReference>
<comment type="caution">
    <text evidence="2">The sequence shown here is derived from an EMBL/GenBank/DDBJ whole genome shotgun (WGS) entry which is preliminary data.</text>
</comment>
<evidence type="ECO:0000313" key="2">
    <source>
        <dbReference type="EMBL" id="HIH08621.1"/>
    </source>
</evidence>
<feature type="domain" description="Methyltransferase" evidence="1">
    <location>
        <begin position="49"/>
        <end position="149"/>
    </location>
</feature>
<dbReference type="AlphaFoldDB" id="A0A7J4ISX6"/>
<dbReference type="CDD" id="cd02440">
    <property type="entry name" value="AdoMet_MTases"/>
    <property type="match status" value="1"/>
</dbReference>
<name>A0A7J4ISX6_9ARCH</name>
<dbReference type="GO" id="GO:0032259">
    <property type="term" value="P:methylation"/>
    <property type="evidence" value="ECO:0007669"/>
    <property type="project" value="UniProtKB-KW"/>
</dbReference>
<dbReference type="Pfam" id="PF13847">
    <property type="entry name" value="Methyltransf_31"/>
    <property type="match status" value="1"/>
</dbReference>
<dbReference type="SUPFAM" id="SSF53335">
    <property type="entry name" value="S-adenosyl-L-methionine-dependent methyltransferases"/>
    <property type="match status" value="1"/>
</dbReference>